<accession>A0A172QU26</accession>
<proteinExistence type="predicted"/>
<sequence length="140" mass="15602">MTIYAGKGIEEHIVHQGNIVPSAAVWMQDIPSGKVVNKRHVRTIDCSNLDRFQQPKSLRIKLHDVRDYPVSQPPSLLLPLETQMSSNAHARSIKDLFKQWAGGALFGLVIFAGILLSQSEEEEAPQNFYDTHVVGLSLGR</sequence>
<dbReference type="EMBL" id="CP015622">
    <property type="protein sequence ID" value="ANE04207.1"/>
    <property type="molecule type" value="Genomic_DNA"/>
</dbReference>
<dbReference type="RefSeq" id="WP_066566069.1">
    <property type="nucleotide sequence ID" value="NZ_CP015622.1"/>
</dbReference>
<evidence type="ECO:0000313" key="2">
    <source>
        <dbReference type="Proteomes" id="UP000076929"/>
    </source>
</evidence>
<name>A0A172QU26_9CORY</name>
<dbReference type="AlphaFoldDB" id="A0A172QU26"/>
<keyword evidence="2" id="KW-1185">Reference proteome</keyword>
<evidence type="ECO:0000313" key="1">
    <source>
        <dbReference type="EMBL" id="ANE04207.1"/>
    </source>
</evidence>
<reference evidence="1 2" key="1">
    <citation type="submission" date="2016-05" db="EMBL/GenBank/DDBJ databases">
        <title>Complete genome sequence of Corynebacterium crudilactis, a new Corynebacterium species isolated from raw cow's milk.</title>
        <authorList>
            <person name="Christian R."/>
            <person name="Zimmermann J."/>
            <person name="Lipski A."/>
            <person name="Kalinowski J."/>
        </authorList>
    </citation>
    <scope>NUCLEOTIDE SEQUENCE [LARGE SCALE GENOMIC DNA]</scope>
    <source>
        <strain evidence="1 2">JZ16</strain>
    </source>
</reference>
<dbReference type="Proteomes" id="UP000076929">
    <property type="component" value="Chromosome"/>
</dbReference>
<organism evidence="1 2">
    <name type="scientific">Corynebacterium crudilactis</name>
    <dbReference type="NCBI Taxonomy" id="1652495"/>
    <lineage>
        <taxon>Bacteria</taxon>
        <taxon>Bacillati</taxon>
        <taxon>Actinomycetota</taxon>
        <taxon>Actinomycetes</taxon>
        <taxon>Mycobacteriales</taxon>
        <taxon>Corynebacteriaceae</taxon>
        <taxon>Corynebacterium</taxon>
    </lineage>
</organism>
<gene>
    <name evidence="1" type="ORF">ccrud_08320</name>
</gene>
<protein>
    <submittedName>
        <fullName evidence="1">Uncharacterized protein</fullName>
    </submittedName>
</protein>
<dbReference type="OrthoDB" id="4425836at2"/>
<dbReference type="KEGG" id="ccjz:ccrud_08320"/>